<dbReference type="PROSITE" id="PS50893">
    <property type="entry name" value="ABC_TRANSPORTER_2"/>
    <property type="match status" value="2"/>
</dbReference>
<evidence type="ECO:0000259" key="4">
    <source>
        <dbReference type="PROSITE" id="PS50893"/>
    </source>
</evidence>
<dbReference type="GO" id="GO:0016887">
    <property type="term" value="F:ATP hydrolysis activity"/>
    <property type="evidence" value="ECO:0007669"/>
    <property type="project" value="InterPro"/>
</dbReference>
<gene>
    <name evidence="5" type="ORF">PTI45_02274</name>
</gene>
<dbReference type="PANTHER" id="PTHR42855">
    <property type="entry name" value="ABC TRANSPORTER ATP-BINDING SUBUNIT"/>
    <property type="match status" value="1"/>
</dbReference>
<dbReference type="STRING" id="1886670.PTI45_02274"/>
<evidence type="ECO:0000256" key="2">
    <source>
        <dbReference type="ARBA" id="ARBA00022840"/>
    </source>
</evidence>
<dbReference type="InterPro" id="IPR017871">
    <property type="entry name" value="ABC_transporter-like_CS"/>
</dbReference>
<dbReference type="RefSeq" id="WP_069327697.1">
    <property type="nucleotide sequence ID" value="NZ_MDER01000039.1"/>
</dbReference>
<organism evidence="5 6">
    <name type="scientific">Paenibacillus nuruki</name>
    <dbReference type="NCBI Taxonomy" id="1886670"/>
    <lineage>
        <taxon>Bacteria</taxon>
        <taxon>Bacillati</taxon>
        <taxon>Bacillota</taxon>
        <taxon>Bacilli</taxon>
        <taxon>Bacillales</taxon>
        <taxon>Paenibacillaceae</taxon>
        <taxon>Paenibacillus</taxon>
    </lineage>
</organism>
<evidence type="ECO:0000313" key="6">
    <source>
        <dbReference type="Proteomes" id="UP000094578"/>
    </source>
</evidence>
<dbReference type="CDD" id="cd03221">
    <property type="entry name" value="ABCF_EF-3"/>
    <property type="match status" value="2"/>
</dbReference>
<sequence length="638" mass="73058">MSIMIACQQVQQYYGAEHVLTNVTFEIHSGHKVGLIGMNGAGKTTLFRILSGQDKPFQGEVHIQKGARVGYLQQMPVYAPDITILEVLQESFIHLTQLQERMEQLSIQMSDEHLGEEQMQRILQQYGEALDTFERGGGYEMSARIDRIANGLGIPAEHYDRSFEGLSGGEKTKVGLATLLLTDPDVLLLDEPTNHLDMDAVVWLEQFISQSTATVVVISHDRYFLDKVVHQILELEDGEATTYPMSYSAYRDEKQRRLVRQFEDYKDQQKEIKRIKESIKRLIEWGNRSNPPNPSFHRKAASMQKALDRMEKVKRPIMDRAQIELDLRQKDRSGDRVLVLDRVNKRYGDKVLLNQASALLRYGENAAIIGGNGAGKTTLLRMILQQESIDAGTLSLGSRAEVGYLAQEAAPPDLGETVLQWFKLAAKMEEGEARGQLAKFLFYGSDVFKKVSGLSGGEWSRLRLAILMHERPNLLILDEPTNHLDISAREALEEALEEFPGTILTVSHDRYFINRIAGQIWSLDGGVLSVNLGNYEDWREWQEKKINNFLVSNHEIKTLSKKDNRNSQISKVIESIESMDKKDQIEEYILKLESELLEIKQKFLLEYYQNEKELLEIKIRESEIENKLEQYYENWMGL</sequence>
<dbReference type="InterPro" id="IPR032781">
    <property type="entry name" value="ABC_tran_Xtn"/>
</dbReference>
<dbReference type="AlphaFoldDB" id="A0A1E3L3N9"/>
<dbReference type="SUPFAM" id="SSF52540">
    <property type="entry name" value="P-loop containing nucleoside triphosphate hydrolases"/>
    <property type="match status" value="2"/>
</dbReference>
<dbReference type="PANTHER" id="PTHR42855:SF2">
    <property type="entry name" value="DRUG RESISTANCE ABC TRANSPORTER,ATP-BINDING PROTEIN"/>
    <property type="match status" value="1"/>
</dbReference>
<comment type="caution">
    <text evidence="5">The sequence shown here is derived from an EMBL/GenBank/DDBJ whole genome shotgun (WGS) entry which is preliminary data.</text>
</comment>
<dbReference type="InterPro" id="IPR003593">
    <property type="entry name" value="AAA+_ATPase"/>
</dbReference>
<evidence type="ECO:0000256" key="3">
    <source>
        <dbReference type="SAM" id="Coils"/>
    </source>
</evidence>
<protein>
    <submittedName>
        <fullName evidence="5">ABC transporter F family member</fullName>
    </submittedName>
</protein>
<keyword evidence="3" id="KW-0175">Coiled coil</keyword>
<accession>A0A1E3L3N9</accession>
<dbReference type="Gene3D" id="3.40.50.300">
    <property type="entry name" value="P-loop containing nucleotide triphosphate hydrolases"/>
    <property type="match status" value="2"/>
</dbReference>
<dbReference type="Proteomes" id="UP000094578">
    <property type="component" value="Unassembled WGS sequence"/>
</dbReference>
<evidence type="ECO:0000313" key="5">
    <source>
        <dbReference type="EMBL" id="ODP28284.1"/>
    </source>
</evidence>
<keyword evidence="1" id="KW-0547">Nucleotide-binding</keyword>
<dbReference type="InterPro" id="IPR051309">
    <property type="entry name" value="ABCF_ATPase"/>
</dbReference>
<dbReference type="FunFam" id="3.40.50.300:FF:000011">
    <property type="entry name" value="Putative ABC transporter ATP-binding component"/>
    <property type="match status" value="1"/>
</dbReference>
<reference evidence="5 6" key="1">
    <citation type="submission" date="2016-08" db="EMBL/GenBank/DDBJ databases">
        <title>Genome sequencing of Paenibacillus sp. TI45-13ar, isolated from Korean traditional nuruk.</title>
        <authorList>
            <person name="Kim S.-J."/>
        </authorList>
    </citation>
    <scope>NUCLEOTIDE SEQUENCE [LARGE SCALE GENOMIC DNA]</scope>
    <source>
        <strain evidence="5 6">TI45-13ar</strain>
    </source>
</reference>
<dbReference type="Pfam" id="PF12848">
    <property type="entry name" value="ABC_tran_Xtn"/>
    <property type="match status" value="1"/>
</dbReference>
<proteinExistence type="predicted"/>
<dbReference type="Pfam" id="PF00005">
    <property type="entry name" value="ABC_tran"/>
    <property type="match status" value="2"/>
</dbReference>
<name>A0A1E3L3N9_9BACL</name>
<evidence type="ECO:0000256" key="1">
    <source>
        <dbReference type="ARBA" id="ARBA00022741"/>
    </source>
</evidence>
<dbReference type="EMBL" id="MDER01000039">
    <property type="protein sequence ID" value="ODP28284.1"/>
    <property type="molecule type" value="Genomic_DNA"/>
</dbReference>
<dbReference type="GO" id="GO:0005524">
    <property type="term" value="F:ATP binding"/>
    <property type="evidence" value="ECO:0007669"/>
    <property type="project" value="UniProtKB-KW"/>
</dbReference>
<keyword evidence="2" id="KW-0067">ATP-binding</keyword>
<dbReference type="InterPro" id="IPR003439">
    <property type="entry name" value="ABC_transporter-like_ATP-bd"/>
</dbReference>
<dbReference type="PATRIC" id="fig|1886670.3.peg.2314"/>
<dbReference type="NCBIfam" id="NF000355">
    <property type="entry name" value="ribo_prot_ABC_F"/>
    <property type="match status" value="1"/>
</dbReference>
<dbReference type="PROSITE" id="PS00211">
    <property type="entry name" value="ABC_TRANSPORTER_1"/>
    <property type="match status" value="2"/>
</dbReference>
<feature type="domain" description="ABC transporter" evidence="4">
    <location>
        <begin position="338"/>
        <end position="550"/>
    </location>
</feature>
<dbReference type="SMART" id="SM00382">
    <property type="entry name" value="AAA"/>
    <property type="match status" value="2"/>
</dbReference>
<dbReference type="InterPro" id="IPR027417">
    <property type="entry name" value="P-loop_NTPase"/>
</dbReference>
<keyword evidence="6" id="KW-1185">Reference proteome</keyword>
<feature type="coiled-coil region" evidence="3">
    <location>
        <begin position="582"/>
        <end position="625"/>
    </location>
</feature>
<feature type="domain" description="ABC transporter" evidence="4">
    <location>
        <begin position="5"/>
        <end position="262"/>
    </location>
</feature>